<evidence type="ECO:0000256" key="1">
    <source>
        <dbReference type="SAM" id="Phobius"/>
    </source>
</evidence>
<dbReference type="EMBL" id="BJZT01000015">
    <property type="protein sequence ID" value="GEO99264.1"/>
    <property type="molecule type" value="Genomic_DNA"/>
</dbReference>
<accession>A0A512INI0</accession>
<keyword evidence="3" id="KW-1185">Reference proteome</keyword>
<evidence type="ECO:0000313" key="2">
    <source>
        <dbReference type="EMBL" id="GEO99264.1"/>
    </source>
</evidence>
<comment type="caution">
    <text evidence="2">The sequence shown here is derived from an EMBL/GenBank/DDBJ whole genome shotgun (WGS) entry which is preliminary data.</text>
</comment>
<organism evidence="2 3">
    <name type="scientific">Methylobacterium haplocladii</name>
    <dbReference type="NCBI Taxonomy" id="1176176"/>
    <lineage>
        <taxon>Bacteria</taxon>
        <taxon>Pseudomonadati</taxon>
        <taxon>Pseudomonadota</taxon>
        <taxon>Alphaproteobacteria</taxon>
        <taxon>Hyphomicrobiales</taxon>
        <taxon>Methylobacteriaceae</taxon>
        <taxon>Methylobacterium</taxon>
    </lineage>
</organism>
<protein>
    <submittedName>
        <fullName evidence="2">Uncharacterized protein</fullName>
    </submittedName>
</protein>
<sequence length="63" mass="6792">MSRKPTHEADPELEAIRELGLLAHQHRKASRAFGVSSGTMSAIWIVLGTLLVVALVALALAMR</sequence>
<dbReference type="Proteomes" id="UP000321258">
    <property type="component" value="Unassembled WGS sequence"/>
</dbReference>
<gene>
    <name evidence="2" type="ORF">MHA02_16520</name>
</gene>
<dbReference type="RefSeq" id="WP_147078169.1">
    <property type="nucleotide sequence ID" value="NZ_BJZT01000015.1"/>
</dbReference>
<dbReference type="AlphaFoldDB" id="A0A512INI0"/>
<proteinExistence type="predicted"/>
<keyword evidence="1" id="KW-1133">Transmembrane helix</keyword>
<keyword evidence="1" id="KW-0812">Transmembrane</keyword>
<evidence type="ECO:0000313" key="3">
    <source>
        <dbReference type="Proteomes" id="UP000321258"/>
    </source>
</evidence>
<reference evidence="2 3" key="1">
    <citation type="submission" date="2019-07" db="EMBL/GenBank/DDBJ databases">
        <title>Whole genome shotgun sequence of Methylobacterium haplocladii NBRC 107714.</title>
        <authorList>
            <person name="Hosoyama A."/>
            <person name="Uohara A."/>
            <person name="Ohji S."/>
            <person name="Ichikawa N."/>
        </authorList>
    </citation>
    <scope>NUCLEOTIDE SEQUENCE [LARGE SCALE GENOMIC DNA]</scope>
    <source>
        <strain evidence="2 3">NBRC 107714</strain>
    </source>
</reference>
<keyword evidence="1" id="KW-0472">Membrane</keyword>
<name>A0A512INI0_9HYPH</name>
<feature type="transmembrane region" description="Helical" evidence="1">
    <location>
        <begin position="42"/>
        <end position="62"/>
    </location>
</feature>
<dbReference type="OrthoDB" id="9982410at2"/>